<dbReference type="Proteomes" id="UP000078113">
    <property type="component" value="Unassembled WGS sequence"/>
</dbReference>
<dbReference type="Pfam" id="PF10551">
    <property type="entry name" value="MULE"/>
    <property type="match status" value="1"/>
</dbReference>
<dbReference type="EMBL" id="LWDG02000695">
    <property type="protein sequence ID" value="KAE8263132.1"/>
    <property type="molecule type" value="Genomic_DNA"/>
</dbReference>
<reference evidence="2" key="1">
    <citation type="submission" date="2016-04" db="EMBL/GenBank/DDBJ databases">
        <authorList>
            <person name="Nguyen H.D."/>
            <person name="Samba Siva P."/>
            <person name="Cullis J."/>
            <person name="Levesque C.A."/>
            <person name="Hambleton S."/>
        </authorList>
    </citation>
    <scope>NUCLEOTIDE SEQUENCE</scope>
    <source>
        <strain evidence="2">DAOMC 236422</strain>
    </source>
</reference>
<feature type="domain" description="MULE transposase" evidence="1">
    <location>
        <begin position="169"/>
        <end position="226"/>
    </location>
</feature>
<evidence type="ECO:0000313" key="3">
    <source>
        <dbReference type="Proteomes" id="UP000078113"/>
    </source>
</evidence>
<organism evidence="2 3">
    <name type="scientific">Tilletia walkeri</name>
    <dbReference type="NCBI Taxonomy" id="117179"/>
    <lineage>
        <taxon>Eukaryota</taxon>
        <taxon>Fungi</taxon>
        <taxon>Dikarya</taxon>
        <taxon>Basidiomycota</taxon>
        <taxon>Ustilaginomycotina</taxon>
        <taxon>Exobasidiomycetes</taxon>
        <taxon>Tilletiales</taxon>
        <taxon>Tilletiaceae</taxon>
        <taxon>Tilletia</taxon>
    </lineage>
</organism>
<proteinExistence type="predicted"/>
<evidence type="ECO:0000313" key="2">
    <source>
        <dbReference type="EMBL" id="KAE8263132.1"/>
    </source>
</evidence>
<dbReference type="InterPro" id="IPR018289">
    <property type="entry name" value="MULE_transposase_dom"/>
</dbReference>
<dbReference type="PANTHER" id="PTHR47718">
    <property type="entry name" value="OS01G0519700 PROTEIN"/>
    <property type="match status" value="1"/>
</dbReference>
<accession>A0A8X7N251</accession>
<sequence>MADEDRQRDRGSRLCGCKFRIKLVESINGSFFLVHDLSVEHAKHNHELSTIPSVHPSLRKLENEAKASIERQIAVGSTPKQILALQLHDQSSGQAPPTPRDIYNLGAIAKRKASHCLEPPEALLAHLRDNNYEVATRSEYVTGATQRLLGILFSHPDAIALTKRYPVAITIDATYKTNKYGMPLVHIIGLTATGNTFCSAVALVTREREVDYLWVLDEYNKIRMCTELPGISGFRGGAPKQFRGFFRHSEFRIHYFSVMRIAPGSGKKASSLLLQFRLRQN</sequence>
<reference evidence="2" key="2">
    <citation type="journal article" date="2019" name="IMA Fungus">
        <title>Genome sequencing and comparison of five Tilletia species to identify candidate genes for the detection of regulated species infecting wheat.</title>
        <authorList>
            <person name="Nguyen H.D.T."/>
            <person name="Sultana T."/>
            <person name="Kesanakurti P."/>
            <person name="Hambleton S."/>
        </authorList>
    </citation>
    <scope>NUCLEOTIDE SEQUENCE</scope>
    <source>
        <strain evidence="2">DAOMC 236422</strain>
    </source>
</reference>
<dbReference type="PANTHER" id="PTHR47718:SF3">
    <property type="entry name" value="PROTEIN FAR1-RELATED SEQUENCE 5-LIKE"/>
    <property type="match status" value="1"/>
</dbReference>
<dbReference type="AlphaFoldDB" id="A0A8X7N251"/>
<name>A0A8X7N251_9BASI</name>
<comment type="caution">
    <text evidence="2">The sequence shown here is derived from an EMBL/GenBank/DDBJ whole genome shotgun (WGS) entry which is preliminary data.</text>
</comment>
<gene>
    <name evidence="2" type="ORF">A4X09_0g7308</name>
</gene>
<evidence type="ECO:0000259" key="1">
    <source>
        <dbReference type="Pfam" id="PF10551"/>
    </source>
</evidence>
<protein>
    <recommendedName>
        <fullName evidence="1">MULE transposase domain-containing protein</fullName>
    </recommendedName>
</protein>
<keyword evidence="3" id="KW-1185">Reference proteome</keyword>